<evidence type="ECO:0000313" key="1">
    <source>
        <dbReference type="EMBL" id="SVC22928.1"/>
    </source>
</evidence>
<feature type="non-terminal residue" evidence="1">
    <location>
        <position position="1"/>
    </location>
</feature>
<protein>
    <recommendedName>
        <fullName evidence="2">Biotin transporter BioY</fullName>
    </recommendedName>
</protein>
<gene>
    <name evidence="1" type="ORF">METZ01_LOCUS275782</name>
</gene>
<name>A0A382KEW1_9ZZZZ</name>
<dbReference type="AlphaFoldDB" id="A0A382KEW1"/>
<reference evidence="1" key="1">
    <citation type="submission" date="2018-05" db="EMBL/GenBank/DDBJ databases">
        <authorList>
            <person name="Lanie J.A."/>
            <person name="Ng W.-L."/>
            <person name="Kazmierczak K.M."/>
            <person name="Andrzejewski T.M."/>
            <person name="Davidsen T.M."/>
            <person name="Wayne K.J."/>
            <person name="Tettelin H."/>
            <person name="Glass J.I."/>
            <person name="Rusch D."/>
            <person name="Podicherti R."/>
            <person name="Tsui H.-C.T."/>
            <person name="Winkler M.E."/>
        </authorList>
    </citation>
    <scope>NUCLEOTIDE SEQUENCE</scope>
</reference>
<evidence type="ECO:0008006" key="2">
    <source>
        <dbReference type="Google" id="ProtNLM"/>
    </source>
</evidence>
<accession>A0A382KEW1</accession>
<dbReference type="EMBL" id="UINC01080205">
    <property type="protein sequence ID" value="SVC22928.1"/>
    <property type="molecule type" value="Genomic_DNA"/>
</dbReference>
<organism evidence="1">
    <name type="scientific">marine metagenome</name>
    <dbReference type="NCBI Taxonomy" id="408172"/>
    <lineage>
        <taxon>unclassified sequences</taxon>
        <taxon>metagenomes</taxon>
        <taxon>ecological metagenomes</taxon>
    </lineage>
</organism>
<proteinExistence type="predicted"/>
<sequence>FGVGYLGSIIGYDKALSAGLMPFVPSEFFKIALALVLIPSFTKFLNK</sequence>